<dbReference type="OrthoDB" id="74354at2"/>
<keyword evidence="4" id="KW-1185">Reference proteome</keyword>
<dbReference type="Proteomes" id="UP000008635">
    <property type="component" value="Chromosome"/>
</dbReference>
<dbReference type="Gene3D" id="1.10.287.1490">
    <property type="match status" value="1"/>
</dbReference>
<dbReference type="SUPFAM" id="SSF57997">
    <property type="entry name" value="Tropomyosin"/>
    <property type="match status" value="1"/>
</dbReference>
<evidence type="ECO:0000256" key="1">
    <source>
        <dbReference type="SAM" id="MobiDB-lite"/>
    </source>
</evidence>
<keyword evidence="2" id="KW-0812">Transmembrane</keyword>
<reference evidence="3 4" key="1">
    <citation type="journal article" date="2011" name="Stand. Genomic Sci.">
        <title>Complete genome sequence of Deinococcus maricopensis type strain (LB-34).</title>
        <authorList>
            <person name="Pukall R."/>
            <person name="Zeytun A."/>
            <person name="Lucas S."/>
            <person name="Lapidus A."/>
            <person name="Hammon N."/>
            <person name="Deshpande S."/>
            <person name="Nolan M."/>
            <person name="Cheng J.F."/>
            <person name="Pitluck S."/>
            <person name="Liolios K."/>
            <person name="Pagani I."/>
            <person name="Mikhailova N."/>
            <person name="Ivanova N."/>
            <person name="Mavromatis K."/>
            <person name="Pati A."/>
            <person name="Tapia R."/>
            <person name="Han C."/>
            <person name="Goodwin L."/>
            <person name="Chen A."/>
            <person name="Palaniappan K."/>
            <person name="Land M."/>
            <person name="Hauser L."/>
            <person name="Chang Y.J."/>
            <person name="Jeffries C.D."/>
            <person name="Brambilla E.M."/>
            <person name="Rohde M."/>
            <person name="Goker M."/>
            <person name="Detter J.C."/>
            <person name="Woyke T."/>
            <person name="Bristow J."/>
            <person name="Eisen J.A."/>
            <person name="Markowitz V."/>
            <person name="Hugenholtz P."/>
            <person name="Kyrpides N.C."/>
            <person name="Klenk H.P."/>
        </authorList>
    </citation>
    <scope>NUCLEOTIDE SEQUENCE [LARGE SCALE GENOMIC DNA]</scope>
    <source>
        <strain evidence="4">DSM 21211 / LMG 22137 / NRRL B-23946 / LB-34</strain>
    </source>
</reference>
<protein>
    <recommendedName>
        <fullName evidence="5">DUF3084 domain-containing protein</fullName>
    </recommendedName>
</protein>
<dbReference type="AlphaFoldDB" id="E8U7U0"/>
<dbReference type="InterPro" id="IPR021435">
    <property type="entry name" value="DUF3084"/>
</dbReference>
<dbReference type="HOGENOM" id="CLU_501280_0_0_0"/>
<evidence type="ECO:0000256" key="2">
    <source>
        <dbReference type="SAM" id="Phobius"/>
    </source>
</evidence>
<feature type="region of interest" description="Disordered" evidence="1">
    <location>
        <begin position="229"/>
        <end position="251"/>
    </location>
</feature>
<evidence type="ECO:0000313" key="3">
    <source>
        <dbReference type="EMBL" id="ADV67129.1"/>
    </source>
</evidence>
<dbReference type="eggNOG" id="COG4372">
    <property type="taxonomic scope" value="Bacteria"/>
</dbReference>
<dbReference type="KEGG" id="dmr:Deima_1480"/>
<dbReference type="Pfam" id="PF11283">
    <property type="entry name" value="DUF3084"/>
    <property type="match status" value="1"/>
</dbReference>
<proteinExistence type="predicted"/>
<accession>E8U7U0</accession>
<organism evidence="3 4">
    <name type="scientific">Deinococcus maricopensis (strain DSM 21211 / LMG 22137 / NRRL B-23946 / LB-34)</name>
    <dbReference type="NCBI Taxonomy" id="709986"/>
    <lineage>
        <taxon>Bacteria</taxon>
        <taxon>Thermotogati</taxon>
        <taxon>Deinococcota</taxon>
        <taxon>Deinococci</taxon>
        <taxon>Deinococcales</taxon>
        <taxon>Deinococcaceae</taxon>
        <taxon>Deinococcus</taxon>
    </lineage>
</organism>
<keyword evidence="2" id="KW-0472">Membrane</keyword>
<dbReference type="RefSeq" id="WP_013556634.1">
    <property type="nucleotide sequence ID" value="NC_014958.1"/>
</dbReference>
<name>E8U7U0_DEIML</name>
<feature type="compositionally biased region" description="Low complexity" evidence="1">
    <location>
        <begin position="229"/>
        <end position="238"/>
    </location>
</feature>
<dbReference type="EMBL" id="CP002454">
    <property type="protein sequence ID" value="ADV67129.1"/>
    <property type="molecule type" value="Genomic_DNA"/>
</dbReference>
<gene>
    <name evidence="3" type="ordered locus">Deima_1480</name>
</gene>
<sequence length="543" mass="59175" precursor="true">MLWLFVAFVVLLSGFVAYAADNIARRAGRKHLRLFGLRPKTTALIVAVASGMGISLASVLAFALINRQAIANITQADRLRVELNTLKAGVRDIRTQAQTARQERDKALRDAETQRAARQLAITQRDRAAQQLASAQQERARVEQQVSGLADKINRLNALRAELATKAATGQRALQLTLAQAKTLDARLQALSAQLSELEASRRDLNDRVRQADARAQAAETDAQAASARAQAAQARAAQAERRVADAQTRVTDAQARANALETQRRTLETQLGTLAADKARLSGERDRVVAQRDQAARERATLQQDIKSLRAQQEALNNENNRLRSDLQRTQAANDVLREDFTRATSELAASRNDTILFQKGEIVFRDTVASVRNLPDFLRAASASVTAQGARGTPAAVLSERAQTQLQTKLRGLNASAFVVCRSATNVAVGFQVELSCDARSNNVLYRRGQVIRTVTLNLGGDPVALRVQLLDLVQDAVSDLVSRGLPPESVLDRGLNTAELLDLYGRLSTRTGGTVRVGIAPRDEVRPSTRSVDLYPVILN</sequence>
<dbReference type="STRING" id="709986.Deima_1480"/>
<feature type="transmembrane region" description="Helical" evidence="2">
    <location>
        <begin position="43"/>
        <end position="65"/>
    </location>
</feature>
<reference evidence="4" key="2">
    <citation type="submission" date="2011-01" db="EMBL/GenBank/DDBJ databases">
        <title>The complete genome of Deinococcus maricopensis DSM 21211.</title>
        <authorList>
            <consortium name="US DOE Joint Genome Institute (JGI-PGF)"/>
            <person name="Lucas S."/>
            <person name="Copeland A."/>
            <person name="Lapidus A."/>
            <person name="Goodwin L."/>
            <person name="Pitluck S."/>
            <person name="Kyrpides N."/>
            <person name="Mavromatis K."/>
            <person name="Pagani I."/>
            <person name="Ivanova N."/>
            <person name="Ovchinnikova G."/>
            <person name="Zeytun A."/>
            <person name="Detter J.C."/>
            <person name="Han C."/>
            <person name="Land M."/>
            <person name="Hauser L."/>
            <person name="Markowitz V."/>
            <person name="Cheng J.-F."/>
            <person name="Hugenholtz P."/>
            <person name="Woyke T."/>
            <person name="Wu D."/>
            <person name="Pukall R."/>
            <person name="Gehrich-Schroeter G."/>
            <person name="Brambilla E."/>
            <person name="Klenk H.-P."/>
            <person name="Eisen J.A."/>
        </authorList>
    </citation>
    <scope>NUCLEOTIDE SEQUENCE [LARGE SCALE GENOMIC DNA]</scope>
    <source>
        <strain evidence="4">DSM 21211 / LMG 22137 / NRRL B-23946 / LB-34</strain>
    </source>
</reference>
<evidence type="ECO:0000313" key="4">
    <source>
        <dbReference type="Proteomes" id="UP000008635"/>
    </source>
</evidence>
<keyword evidence="2" id="KW-1133">Transmembrane helix</keyword>
<evidence type="ECO:0008006" key="5">
    <source>
        <dbReference type="Google" id="ProtNLM"/>
    </source>
</evidence>